<protein>
    <submittedName>
        <fullName evidence="1">Uncharacterized protein</fullName>
    </submittedName>
</protein>
<sequence>MTTSAASAEDASKDEFFKRLADLSQEMIAAHGEDFTMGALILGARYIAEKKAKPEEAAKK</sequence>
<evidence type="ECO:0000313" key="1">
    <source>
        <dbReference type="EMBL" id="QQP90810.1"/>
    </source>
</evidence>
<organism evidence="1 2">
    <name type="scientific">Skermanella cutis</name>
    <dbReference type="NCBI Taxonomy" id="2775420"/>
    <lineage>
        <taxon>Bacteria</taxon>
        <taxon>Pseudomonadati</taxon>
        <taxon>Pseudomonadota</taxon>
        <taxon>Alphaproteobacteria</taxon>
        <taxon>Rhodospirillales</taxon>
        <taxon>Azospirillaceae</taxon>
        <taxon>Skermanella</taxon>
    </lineage>
</organism>
<dbReference type="EMBL" id="CP067420">
    <property type="protein sequence ID" value="QQP90810.1"/>
    <property type="molecule type" value="Genomic_DNA"/>
</dbReference>
<name>A0ABX7BB32_9PROT</name>
<proteinExistence type="predicted"/>
<keyword evidence="2" id="KW-1185">Reference proteome</keyword>
<dbReference type="RefSeq" id="WP_201078151.1">
    <property type="nucleotide sequence ID" value="NZ_CP067420.1"/>
</dbReference>
<reference evidence="1" key="1">
    <citation type="submission" date="2021-02" db="EMBL/GenBank/DDBJ databases">
        <title>Skermanella TT6 skin isolate.</title>
        <authorList>
            <person name="Lee K."/>
            <person name="Ganzorig M."/>
        </authorList>
    </citation>
    <scope>NUCLEOTIDE SEQUENCE</scope>
    <source>
        <strain evidence="1">TT6</strain>
    </source>
</reference>
<evidence type="ECO:0000313" key="2">
    <source>
        <dbReference type="Proteomes" id="UP000595197"/>
    </source>
</evidence>
<dbReference type="Proteomes" id="UP000595197">
    <property type="component" value="Chromosome"/>
</dbReference>
<accession>A0ABX7BB32</accession>
<gene>
    <name evidence="1" type="ORF">IGS68_06175</name>
</gene>